<organism evidence="1">
    <name type="scientific">marine sediment metagenome</name>
    <dbReference type="NCBI Taxonomy" id="412755"/>
    <lineage>
        <taxon>unclassified sequences</taxon>
        <taxon>metagenomes</taxon>
        <taxon>ecological metagenomes</taxon>
    </lineage>
</organism>
<dbReference type="AlphaFoldDB" id="X0TUA3"/>
<feature type="non-terminal residue" evidence="1">
    <location>
        <position position="55"/>
    </location>
</feature>
<dbReference type="NCBIfam" id="TIGR02436">
    <property type="entry name" value="four helix bundle protein"/>
    <property type="match status" value="1"/>
</dbReference>
<proteinExistence type="predicted"/>
<reference evidence="1" key="1">
    <citation type="journal article" date="2014" name="Front. Microbiol.">
        <title>High frequency of phylogenetically diverse reductive dehalogenase-homologous genes in deep subseafloor sedimentary metagenomes.</title>
        <authorList>
            <person name="Kawai M."/>
            <person name="Futagami T."/>
            <person name="Toyoda A."/>
            <person name="Takaki Y."/>
            <person name="Nishi S."/>
            <person name="Hori S."/>
            <person name="Arai W."/>
            <person name="Tsubouchi T."/>
            <person name="Morono Y."/>
            <person name="Uchiyama I."/>
            <person name="Ito T."/>
            <person name="Fujiyama A."/>
            <person name="Inagaki F."/>
            <person name="Takami H."/>
        </authorList>
    </citation>
    <scope>NUCLEOTIDE SEQUENCE</scope>
    <source>
        <strain evidence="1">Expedition CK06-06</strain>
    </source>
</reference>
<protein>
    <recommendedName>
        <fullName evidence="2">Four helix bundle protein</fullName>
    </recommendedName>
</protein>
<name>X0TUA3_9ZZZZ</name>
<comment type="caution">
    <text evidence="1">The sequence shown here is derived from an EMBL/GenBank/DDBJ whole genome shotgun (WGS) entry which is preliminary data.</text>
</comment>
<dbReference type="InterPro" id="IPR036583">
    <property type="entry name" value="23S_rRNA_IVS_sf"/>
</dbReference>
<evidence type="ECO:0000313" key="1">
    <source>
        <dbReference type="EMBL" id="GAF96804.1"/>
    </source>
</evidence>
<accession>X0TUA3</accession>
<gene>
    <name evidence="1" type="ORF">S01H1_28379</name>
</gene>
<sequence>MANVAGGFDSGSDAEFIRLLGYARRSASEVQSHLYIALDRGYVTEEEFEAIYQKA</sequence>
<dbReference type="InterPro" id="IPR012657">
    <property type="entry name" value="23S_rRNA-intervening_sequence"/>
</dbReference>
<dbReference type="Pfam" id="PF05635">
    <property type="entry name" value="23S_rRNA_IVP"/>
    <property type="match status" value="1"/>
</dbReference>
<evidence type="ECO:0008006" key="2">
    <source>
        <dbReference type="Google" id="ProtNLM"/>
    </source>
</evidence>
<dbReference type="SUPFAM" id="SSF158446">
    <property type="entry name" value="IVS-encoded protein-like"/>
    <property type="match status" value="1"/>
</dbReference>
<dbReference type="Gene3D" id="1.20.1440.60">
    <property type="entry name" value="23S rRNA-intervening sequence"/>
    <property type="match status" value="1"/>
</dbReference>
<dbReference type="EMBL" id="BARS01017341">
    <property type="protein sequence ID" value="GAF96804.1"/>
    <property type="molecule type" value="Genomic_DNA"/>
</dbReference>